<keyword evidence="9" id="KW-0050">Antiport</keyword>
<evidence type="ECO:0000256" key="8">
    <source>
        <dbReference type="ARBA" id="ARBA00043980"/>
    </source>
</evidence>
<keyword evidence="6 9" id="KW-0406">Ion transport</keyword>
<comment type="catalytic activity">
    <reaction evidence="9">
        <text>K(+)(in) + H(+)(out) = K(+)(out) + H(+)(in)</text>
        <dbReference type="Rhea" id="RHEA:29467"/>
        <dbReference type="ChEBI" id="CHEBI:15378"/>
        <dbReference type="ChEBI" id="CHEBI:29103"/>
    </reaction>
</comment>
<dbReference type="PANTHER" id="PTHR33650">
    <property type="entry name" value="CHLOROPLAST ENVELOPE MEMBRANE PROTEIN-RELATED"/>
    <property type="match status" value="1"/>
</dbReference>
<dbReference type="GO" id="GO:0009706">
    <property type="term" value="C:chloroplast inner membrane"/>
    <property type="evidence" value="ECO:0007669"/>
    <property type="project" value="UniProtKB-SubCell"/>
</dbReference>
<dbReference type="PANTHER" id="PTHR33650:SF2">
    <property type="entry name" value="CHLOROPLAST ENVELOPE MEMBRANE PROTEIN"/>
    <property type="match status" value="1"/>
</dbReference>
<name>A0A024B3J9_KLEFL</name>
<organism evidence="10">
    <name type="scientific">Klebsormidium flaccidum</name>
    <name type="common">Filamentous green alga</name>
    <name type="synonym">Ulothrix flaccida</name>
    <dbReference type="NCBI Taxonomy" id="3175"/>
    <lineage>
        <taxon>Eukaryota</taxon>
        <taxon>Viridiplantae</taxon>
        <taxon>Streptophyta</taxon>
        <taxon>Klebsormidiophyceae</taxon>
        <taxon>Klebsormidiales</taxon>
        <taxon>Klebsormidiaceae</taxon>
        <taxon>Klebsormidium</taxon>
    </lineage>
</organism>
<keyword evidence="4 9" id="KW-0375">Hydrogen ion transport</keyword>
<sequence length="392" mass="46264">MSKVQTGLSVLRGWVIRFLDEELEIACTAVRQIQEIERVYIRYQNAPHLTYDQFQTLRLYLDTIREQALDEMEQSLLRFERLFWFQIEQKQLTFQNKLWFIEGIVWEMNQSTETSQQPLKINSLTADEPIGLIPRSIARTFSRLQTELDLDAEPLLMQEFKLIRYQAIASFQFLGHLLFFPWLSQKIFKFFFFKPILSHWWNTGQRQLFLNSFQEQKALEELQKLEDTAWLDLLMAYSSEVPLSLFINTIHERALQLVAGTNDYSIQALVQLCTDGIFVCTLLLLLAFSRRKVSLAQMRAVRIKRSYLLDTMKAFLILLFTDLLIGFHSPHGWEILIESFMTYLGFAPNQYVVSLFVSTFPVIVDTVFKYWIFRHLNRVSPSIVVTYHTMSE</sequence>
<comment type="similarity">
    <text evidence="8 9">Belongs to the CemA family.</text>
</comment>
<proteinExistence type="inferred from homology"/>
<feature type="transmembrane region" description="Helical" evidence="9">
    <location>
        <begin position="351"/>
        <end position="372"/>
    </location>
</feature>
<keyword evidence="9" id="KW-0630">Potassium</keyword>
<evidence type="ECO:0000256" key="1">
    <source>
        <dbReference type="ARBA" id="ARBA00004141"/>
    </source>
</evidence>
<keyword evidence="9" id="KW-0633">Potassium transport</keyword>
<dbReference type="InterPro" id="IPR004282">
    <property type="entry name" value="CemA"/>
</dbReference>
<keyword evidence="10" id="KW-0934">Plastid</keyword>
<evidence type="ECO:0000256" key="2">
    <source>
        <dbReference type="ARBA" id="ARBA00022448"/>
    </source>
</evidence>
<evidence type="ECO:0000256" key="3">
    <source>
        <dbReference type="ARBA" id="ARBA00022692"/>
    </source>
</evidence>
<keyword evidence="2 9" id="KW-0813">Transport</keyword>
<comment type="function">
    <text evidence="9">Contributes to K(+)/H(+) antiport activity by supporting proton efflux to control proton extrusion and homeostasis in chloroplasts in a light-dependent manner to modulate photosynthesis. Prevents excessive induction of non-photochemical quenching (NPQ) under continuous-light conditions. Indirectly promotes efficient inorganic carbon uptake into chloroplasts.</text>
</comment>
<evidence type="ECO:0000256" key="4">
    <source>
        <dbReference type="ARBA" id="ARBA00022781"/>
    </source>
</evidence>
<keyword evidence="5 9" id="KW-1133">Transmembrane helix</keyword>
<geneLocation type="chloroplast" evidence="10"/>
<protein>
    <recommendedName>
        <fullName evidence="9">Potassium/proton antiporter CemA</fullName>
    </recommendedName>
    <alternativeName>
        <fullName evidence="9">Chloroplast envelope membrane protein A</fullName>
        <shortName evidence="9">CemA</shortName>
    </alternativeName>
</protein>
<comment type="subcellular location">
    <subcellularLocation>
        <location evidence="1">Membrane</location>
        <topology evidence="1">Multi-pass membrane protein</topology>
    </subcellularLocation>
    <subcellularLocation>
        <location evidence="9">Plastid</location>
        <location evidence="9">Chloroplast inner membrane</location>
        <topology evidence="9">Multi-pass membrane protein</topology>
    </subcellularLocation>
</comment>
<evidence type="ECO:0000256" key="7">
    <source>
        <dbReference type="ARBA" id="ARBA00023136"/>
    </source>
</evidence>
<keyword evidence="3 9" id="KW-0812">Transmembrane</keyword>
<gene>
    <name evidence="9 10" type="primary">cemA</name>
</gene>
<keyword evidence="7 9" id="KW-0472">Membrane</keyword>
<evidence type="ECO:0000256" key="9">
    <source>
        <dbReference type="HAMAP-Rule" id="MF_01308"/>
    </source>
</evidence>
<dbReference type="HAMAP" id="MF_01308">
    <property type="entry name" value="CemA_PxcA"/>
    <property type="match status" value="1"/>
</dbReference>
<feature type="transmembrane region" description="Helical" evidence="9">
    <location>
        <begin position="264"/>
        <end position="286"/>
    </location>
</feature>
<keyword evidence="10" id="KW-0150">Chloroplast</keyword>
<evidence type="ECO:0000313" key="10">
    <source>
        <dbReference type="EMBL" id="AHZ11015.1"/>
    </source>
</evidence>
<dbReference type="AlphaFoldDB" id="A0A024B3J9"/>
<dbReference type="GeneID" id="19523803"/>
<accession>A0A024B3J9</accession>
<keyword evidence="9" id="KW-1001">Plastid inner membrane</keyword>
<dbReference type="GO" id="GO:0015078">
    <property type="term" value="F:proton transmembrane transporter activity"/>
    <property type="evidence" value="ECO:0007669"/>
    <property type="project" value="UniProtKB-UniRule"/>
</dbReference>
<evidence type="ECO:0000256" key="5">
    <source>
        <dbReference type="ARBA" id="ARBA00022989"/>
    </source>
</evidence>
<dbReference type="RefSeq" id="YP_009033633.1">
    <property type="nucleotide sequence ID" value="NC_024167.1"/>
</dbReference>
<dbReference type="Pfam" id="PF03040">
    <property type="entry name" value="CemA"/>
    <property type="match status" value="1"/>
</dbReference>
<reference evidence="10" key="1">
    <citation type="journal article" date="2014" name="Genome Biol. Evol.">
        <title>Analyses of charophyte chloroplast genomes help characterize the ancestral chloroplast genome of land plants.</title>
        <authorList>
            <person name="Civan P."/>
            <person name="Foster P.G."/>
            <person name="Embley M.T."/>
            <person name="Seneca A."/>
            <person name="Cox C.J."/>
        </authorList>
    </citation>
    <scope>NUCLEOTIDE SEQUENCE</scope>
</reference>
<feature type="transmembrane region" description="Helical" evidence="9">
    <location>
        <begin position="307"/>
        <end position="331"/>
    </location>
</feature>
<dbReference type="GO" id="GO:0006813">
    <property type="term" value="P:potassium ion transport"/>
    <property type="evidence" value="ECO:0007669"/>
    <property type="project" value="UniProtKB-UniRule"/>
</dbReference>
<dbReference type="GO" id="GO:0015297">
    <property type="term" value="F:antiporter activity"/>
    <property type="evidence" value="ECO:0007669"/>
    <property type="project" value="UniProtKB-KW"/>
</dbReference>
<dbReference type="EMBL" id="KJ461680">
    <property type="protein sequence ID" value="AHZ11015.1"/>
    <property type="molecule type" value="Genomic_DNA"/>
</dbReference>
<evidence type="ECO:0000256" key="6">
    <source>
        <dbReference type="ARBA" id="ARBA00023065"/>
    </source>
</evidence>